<dbReference type="GO" id="GO:0055088">
    <property type="term" value="P:lipid homeostasis"/>
    <property type="evidence" value="ECO:0007669"/>
    <property type="project" value="TreeGrafter"/>
</dbReference>
<comment type="caution">
    <text evidence="4">The sequence shown here is derived from an EMBL/GenBank/DDBJ whole genome shotgun (WGS) entry which is preliminary data.</text>
</comment>
<evidence type="ECO:0000256" key="1">
    <source>
        <dbReference type="ARBA" id="ARBA00038097"/>
    </source>
</evidence>
<dbReference type="SUPFAM" id="SSF53474">
    <property type="entry name" value="alpha/beta-Hydrolases"/>
    <property type="match status" value="1"/>
</dbReference>
<evidence type="ECO:0000259" key="3">
    <source>
        <dbReference type="Pfam" id="PF00561"/>
    </source>
</evidence>
<dbReference type="PANTHER" id="PTHR42886">
    <property type="entry name" value="RE40534P-RELATED"/>
    <property type="match status" value="1"/>
</dbReference>
<accession>A0AAV2H350</accession>
<feature type="region of interest" description="Disordered" evidence="2">
    <location>
        <begin position="442"/>
        <end position="516"/>
    </location>
</feature>
<name>A0AAV2H350_LYMST</name>
<evidence type="ECO:0000313" key="5">
    <source>
        <dbReference type="Proteomes" id="UP001497497"/>
    </source>
</evidence>
<sequence>MSVVHLFIVLPFRVFTSIIRALFHSWLKLRWTPSSKSWLMRLDKTIRSRITHKNHAEWVQVALGDKIHDIWTVKVEGDIRDSIPLVVIHGMGGGANMFLNNIDDLAEQRDVILLDLPGFGLSSRPDLRVKYEDGWWVDTTADDIETFYTEILELWFQKVALNEVILLGHSYGGYLSAVYCMKYPQRIKHLILADPWGFPQRPPAADMRPFMRNKSLLLLSKLYGKMNIFTPLRILGPLALTLFRIFKLGIKATFIVKMSGSTEDTADLLERQKLLRQDAFRFYPETTMQDYCYMWMMHSMSGEVGFSRVSIPFGWAKKPLIERVTTWDPKLDVTFIYGARSWVDSQPGYSTKYQRHDNYVDVQVISGAGHHVYADRPKAFNHIVCMIGEAVDTGRKPNISHETEQRHLAMSSLRRRSSCASQAEFFNDEAGIRQPRSLSAHELAERSEVNSANNSGDEEEELESTGGVKFSLHSVRGEDDQPSERGSVLRSSQPAAMKNIKFTETDTSSVSSTKTD</sequence>
<keyword evidence="5" id="KW-1185">Reference proteome</keyword>
<proteinExistence type="inferred from homology"/>
<reference evidence="4 5" key="1">
    <citation type="submission" date="2024-04" db="EMBL/GenBank/DDBJ databases">
        <authorList>
            <consortium name="Genoscope - CEA"/>
            <person name="William W."/>
        </authorList>
    </citation>
    <scope>NUCLEOTIDE SEQUENCE [LARGE SCALE GENOMIC DNA]</scope>
</reference>
<evidence type="ECO:0000256" key="2">
    <source>
        <dbReference type="SAM" id="MobiDB-lite"/>
    </source>
</evidence>
<feature type="compositionally biased region" description="Low complexity" evidence="2">
    <location>
        <begin position="505"/>
        <end position="516"/>
    </location>
</feature>
<dbReference type="Pfam" id="PF00561">
    <property type="entry name" value="Abhydrolase_1"/>
    <property type="match status" value="1"/>
</dbReference>
<evidence type="ECO:0000313" key="4">
    <source>
        <dbReference type="EMBL" id="CAL1528065.1"/>
    </source>
</evidence>
<comment type="similarity">
    <text evidence="1">Belongs to the peptidase S33 family. ABHD4/ABHD5 subfamily.</text>
</comment>
<dbReference type="GO" id="GO:0052689">
    <property type="term" value="F:carboxylic ester hydrolase activity"/>
    <property type="evidence" value="ECO:0007669"/>
    <property type="project" value="TreeGrafter"/>
</dbReference>
<dbReference type="PANTHER" id="PTHR42886:SF29">
    <property type="entry name" value="PUMMELIG, ISOFORM A"/>
    <property type="match status" value="1"/>
</dbReference>
<dbReference type="Gene3D" id="3.40.50.1820">
    <property type="entry name" value="alpha/beta hydrolase"/>
    <property type="match status" value="1"/>
</dbReference>
<feature type="domain" description="AB hydrolase-1" evidence="3">
    <location>
        <begin position="84"/>
        <end position="376"/>
    </location>
</feature>
<dbReference type="InterPro" id="IPR000073">
    <property type="entry name" value="AB_hydrolase_1"/>
</dbReference>
<dbReference type="InterPro" id="IPR029058">
    <property type="entry name" value="AB_hydrolase_fold"/>
</dbReference>
<dbReference type="Proteomes" id="UP001497497">
    <property type="component" value="Unassembled WGS sequence"/>
</dbReference>
<gene>
    <name evidence="4" type="ORF">GSLYS_00002235001</name>
</gene>
<dbReference type="GO" id="GO:0005739">
    <property type="term" value="C:mitochondrion"/>
    <property type="evidence" value="ECO:0007669"/>
    <property type="project" value="TreeGrafter"/>
</dbReference>
<dbReference type="AlphaFoldDB" id="A0AAV2H350"/>
<dbReference type="GO" id="GO:0042171">
    <property type="term" value="F:lysophosphatidic acid acyltransferase activity"/>
    <property type="evidence" value="ECO:0007669"/>
    <property type="project" value="TreeGrafter"/>
</dbReference>
<dbReference type="GO" id="GO:0006654">
    <property type="term" value="P:phosphatidic acid biosynthetic process"/>
    <property type="evidence" value="ECO:0007669"/>
    <property type="project" value="TreeGrafter"/>
</dbReference>
<organism evidence="4 5">
    <name type="scientific">Lymnaea stagnalis</name>
    <name type="common">Great pond snail</name>
    <name type="synonym">Helix stagnalis</name>
    <dbReference type="NCBI Taxonomy" id="6523"/>
    <lineage>
        <taxon>Eukaryota</taxon>
        <taxon>Metazoa</taxon>
        <taxon>Spiralia</taxon>
        <taxon>Lophotrochozoa</taxon>
        <taxon>Mollusca</taxon>
        <taxon>Gastropoda</taxon>
        <taxon>Heterobranchia</taxon>
        <taxon>Euthyneura</taxon>
        <taxon>Panpulmonata</taxon>
        <taxon>Hygrophila</taxon>
        <taxon>Lymnaeoidea</taxon>
        <taxon>Lymnaeidae</taxon>
        <taxon>Lymnaea</taxon>
    </lineage>
</organism>
<protein>
    <recommendedName>
        <fullName evidence="3">AB hydrolase-1 domain-containing protein</fullName>
    </recommendedName>
</protein>
<dbReference type="EMBL" id="CAXITT010000026">
    <property type="protein sequence ID" value="CAL1528065.1"/>
    <property type="molecule type" value="Genomic_DNA"/>
</dbReference>